<accession>B0FSU1</accession>
<dbReference type="InterPro" id="IPR017972">
    <property type="entry name" value="Cyt_P450_CS"/>
</dbReference>
<evidence type="ECO:0000256" key="8">
    <source>
        <dbReference type="RuleBase" id="RU000461"/>
    </source>
</evidence>
<dbReference type="InterPro" id="IPR002401">
    <property type="entry name" value="Cyt_P450_E_grp-I"/>
</dbReference>
<dbReference type="PROSITE" id="PS00086">
    <property type="entry name" value="CYTOCHROME_P450"/>
    <property type="match status" value="1"/>
</dbReference>
<keyword evidence="4 8" id="KW-0560">Oxidoreductase</keyword>
<evidence type="ECO:0000256" key="5">
    <source>
        <dbReference type="ARBA" id="ARBA00023004"/>
    </source>
</evidence>
<gene>
    <name evidence="10" type="primary">CYP</name>
</gene>
<sequence length="503" mass="58620">MNILIQALLLIAVLLLLMILFFVNKYYIKTRSLMRYYENQGINNSYYFPLVGKYKRMLDSIKEHGDCMHYYKQLLTNQPDCKYTVTNLAHNVCIYFYDLELLNQLYKCSDLVKHQFGVEIFKQVMAGLVFNEGEEHSRKRKILSQAFHYQLLQNMIPQLSQIYEEFFEKIRNKRVSDCIMMGQEIVAESIVRLFFSNSFQGLKFKGKTMTEAVSGIIERVGSMAKSASYALFGKICFSFGQMASVKKDLKQIKEIYKEIITNRINSTNLEELQHKKQKDLIDYLIESKGISKIESEESITIDQIIEEFVTFQVAGLDSSGHTLGMVLYYLCIFPEKLVEEIEQTIKTPDDLNTESIKKMKYLGAFVNEVLRYYSVADQIFPRTCNKDIQIGDLIIKKGTQVNVGIIENHYNPKYFKDPHQFNPMRWLDGSLDKLNSYAFNPFSSGKHNCIGQHFAQLEIKVGIIKFLQEFDLELDQDYKFILKFSFLTEPLNPIPITFKSKKQ</sequence>
<comment type="similarity">
    <text evidence="1 8">Belongs to the cytochrome P450 family.</text>
</comment>
<dbReference type="PRINTS" id="PR00463">
    <property type="entry name" value="EP450I"/>
</dbReference>
<keyword evidence="2 7" id="KW-0349">Heme</keyword>
<dbReference type="AlphaFoldDB" id="B0FSU1"/>
<dbReference type="GO" id="GO:0016705">
    <property type="term" value="F:oxidoreductase activity, acting on paired donors, with incorporation or reduction of molecular oxygen"/>
    <property type="evidence" value="ECO:0007669"/>
    <property type="project" value="InterPro"/>
</dbReference>
<dbReference type="EMBL" id="EU349053">
    <property type="protein sequence ID" value="ABY59984.1"/>
    <property type="molecule type" value="Genomic_DNA"/>
</dbReference>
<feature type="binding site" description="axial binding residue" evidence="7">
    <location>
        <position position="449"/>
    </location>
    <ligand>
        <name>heme</name>
        <dbReference type="ChEBI" id="CHEBI:30413"/>
    </ligand>
    <ligandPart>
        <name>Fe</name>
        <dbReference type="ChEBI" id="CHEBI:18248"/>
    </ligandPart>
</feature>
<reference evidence="10" key="1">
    <citation type="journal article" date="2009" name="BMC Genomics">
        <title>Genome-wide identification and characterization of cytochrome P450 monooxygenase genes in the ciliate Tetrahymena thermophila.</title>
        <authorList>
            <person name="Fu C."/>
            <person name="Xiong J."/>
            <person name="Miao W."/>
        </authorList>
    </citation>
    <scope>NUCLEOTIDE SEQUENCE</scope>
    <source>
        <strain evidence="10">SB210</strain>
    </source>
</reference>
<name>B0FSU1_TETTH</name>
<evidence type="ECO:0000256" key="7">
    <source>
        <dbReference type="PIRSR" id="PIRSR602401-1"/>
    </source>
</evidence>
<dbReference type="Pfam" id="PF00067">
    <property type="entry name" value="p450"/>
    <property type="match status" value="1"/>
</dbReference>
<dbReference type="GO" id="GO:0005506">
    <property type="term" value="F:iron ion binding"/>
    <property type="evidence" value="ECO:0007669"/>
    <property type="project" value="InterPro"/>
</dbReference>
<evidence type="ECO:0000256" key="2">
    <source>
        <dbReference type="ARBA" id="ARBA00022617"/>
    </source>
</evidence>
<evidence type="ECO:0000256" key="6">
    <source>
        <dbReference type="ARBA" id="ARBA00023033"/>
    </source>
</evidence>
<evidence type="ECO:0000256" key="1">
    <source>
        <dbReference type="ARBA" id="ARBA00010617"/>
    </source>
</evidence>
<protein>
    <submittedName>
        <fullName evidence="10">Cytochrome P450 monooxygenase CYP5012A1</fullName>
    </submittedName>
</protein>
<keyword evidence="9" id="KW-0472">Membrane</keyword>
<dbReference type="PANTHER" id="PTHR24291">
    <property type="entry name" value="CYTOCHROME P450 FAMILY 4"/>
    <property type="match status" value="1"/>
</dbReference>
<evidence type="ECO:0000256" key="9">
    <source>
        <dbReference type="SAM" id="Phobius"/>
    </source>
</evidence>
<keyword evidence="9" id="KW-1133">Transmembrane helix</keyword>
<proteinExistence type="inferred from homology"/>
<comment type="cofactor">
    <cofactor evidence="7">
        <name>heme</name>
        <dbReference type="ChEBI" id="CHEBI:30413"/>
    </cofactor>
</comment>
<keyword evidence="9" id="KW-0812">Transmembrane</keyword>
<dbReference type="GO" id="GO:0004497">
    <property type="term" value="F:monooxygenase activity"/>
    <property type="evidence" value="ECO:0007669"/>
    <property type="project" value="UniProtKB-KW"/>
</dbReference>
<feature type="transmembrane region" description="Helical" evidence="9">
    <location>
        <begin position="6"/>
        <end position="27"/>
    </location>
</feature>
<keyword evidence="6 8" id="KW-0503">Monooxygenase</keyword>
<dbReference type="InterPro" id="IPR036396">
    <property type="entry name" value="Cyt_P450_sf"/>
</dbReference>
<evidence type="ECO:0000256" key="4">
    <source>
        <dbReference type="ARBA" id="ARBA00023002"/>
    </source>
</evidence>
<evidence type="ECO:0000313" key="10">
    <source>
        <dbReference type="EMBL" id="ABY59984.1"/>
    </source>
</evidence>
<evidence type="ECO:0000256" key="3">
    <source>
        <dbReference type="ARBA" id="ARBA00022723"/>
    </source>
</evidence>
<organism evidence="10">
    <name type="scientific">Tetrahymena thermophila</name>
    <dbReference type="NCBI Taxonomy" id="5911"/>
    <lineage>
        <taxon>Eukaryota</taxon>
        <taxon>Sar</taxon>
        <taxon>Alveolata</taxon>
        <taxon>Ciliophora</taxon>
        <taxon>Intramacronucleata</taxon>
        <taxon>Oligohymenophorea</taxon>
        <taxon>Hymenostomatida</taxon>
        <taxon>Tetrahymenina</taxon>
        <taxon>Tetrahymenidae</taxon>
        <taxon>Tetrahymena</taxon>
    </lineage>
</organism>
<keyword evidence="5 7" id="KW-0408">Iron</keyword>
<dbReference type="PANTHER" id="PTHR24291:SF50">
    <property type="entry name" value="BIFUNCTIONAL ALBAFLAVENONE MONOOXYGENASE_TERPENE SYNTHASE"/>
    <property type="match status" value="1"/>
</dbReference>
<dbReference type="Gene3D" id="1.10.630.10">
    <property type="entry name" value="Cytochrome P450"/>
    <property type="match status" value="1"/>
</dbReference>
<dbReference type="InterPro" id="IPR001128">
    <property type="entry name" value="Cyt_P450"/>
</dbReference>
<dbReference type="InterPro" id="IPR050196">
    <property type="entry name" value="Cytochrome_P450_Monoox"/>
</dbReference>
<keyword evidence="3 7" id="KW-0479">Metal-binding</keyword>
<dbReference type="PRINTS" id="PR00385">
    <property type="entry name" value="P450"/>
</dbReference>
<dbReference type="SUPFAM" id="SSF48264">
    <property type="entry name" value="Cytochrome P450"/>
    <property type="match status" value="1"/>
</dbReference>
<dbReference type="GO" id="GO:0020037">
    <property type="term" value="F:heme binding"/>
    <property type="evidence" value="ECO:0007669"/>
    <property type="project" value="InterPro"/>
</dbReference>